<dbReference type="InterPro" id="IPR000182">
    <property type="entry name" value="GNAT_dom"/>
</dbReference>
<dbReference type="AlphaFoldDB" id="A0A4Z1DW32"/>
<organism evidence="2 3">
    <name type="scientific">Streptococcus rubneri</name>
    <dbReference type="NCBI Taxonomy" id="1234680"/>
    <lineage>
        <taxon>Bacteria</taxon>
        <taxon>Bacillati</taxon>
        <taxon>Bacillota</taxon>
        <taxon>Bacilli</taxon>
        <taxon>Lactobacillales</taxon>
        <taxon>Streptococcaceae</taxon>
        <taxon>Streptococcus</taxon>
    </lineage>
</organism>
<dbReference type="Gene3D" id="3.40.630.30">
    <property type="match status" value="1"/>
</dbReference>
<evidence type="ECO:0000313" key="3">
    <source>
        <dbReference type="Proteomes" id="UP000297986"/>
    </source>
</evidence>
<dbReference type="GO" id="GO:0016747">
    <property type="term" value="F:acyltransferase activity, transferring groups other than amino-acyl groups"/>
    <property type="evidence" value="ECO:0007669"/>
    <property type="project" value="InterPro"/>
</dbReference>
<dbReference type="Proteomes" id="UP000297986">
    <property type="component" value="Unassembled WGS sequence"/>
</dbReference>
<feature type="domain" description="N-acetyltransferase" evidence="1">
    <location>
        <begin position="7"/>
        <end position="158"/>
    </location>
</feature>
<proteinExistence type="predicted"/>
<dbReference type="OrthoDB" id="9798006at2"/>
<evidence type="ECO:0000259" key="1">
    <source>
        <dbReference type="PROSITE" id="PS51186"/>
    </source>
</evidence>
<evidence type="ECO:0000313" key="2">
    <source>
        <dbReference type="EMBL" id="TGN91214.1"/>
    </source>
</evidence>
<dbReference type="InterPro" id="IPR016181">
    <property type="entry name" value="Acyl_CoA_acyltransferase"/>
</dbReference>
<name>A0A4Z1DW32_9STRE</name>
<dbReference type="SUPFAM" id="SSF55729">
    <property type="entry name" value="Acyl-CoA N-acyltransferases (Nat)"/>
    <property type="match status" value="1"/>
</dbReference>
<comment type="caution">
    <text evidence="2">The sequence shown here is derived from an EMBL/GenBank/DDBJ whole genome shotgun (WGS) entry which is preliminary data.</text>
</comment>
<gene>
    <name evidence="2" type="ORF">E5S68_08905</name>
</gene>
<dbReference type="EMBL" id="SRRP01000002">
    <property type="protein sequence ID" value="TGN91214.1"/>
    <property type="molecule type" value="Genomic_DNA"/>
</dbReference>
<dbReference type="PROSITE" id="PS51186">
    <property type="entry name" value="GNAT"/>
    <property type="match status" value="1"/>
</dbReference>
<keyword evidence="3" id="KW-1185">Reference proteome</keyword>
<dbReference type="RefSeq" id="WP_135783240.1">
    <property type="nucleotide sequence ID" value="NZ_MRXY01000006.1"/>
</dbReference>
<accession>A0A4Z1DW32</accession>
<protein>
    <submittedName>
        <fullName evidence="2">CylE protein</fullName>
    </submittedName>
</protein>
<sequence>MKDNNKLMISEVAPEDYQEVIGLFNKNQVYQFSNKIPLTPLDLDLTMKIKEVTNLFLLKENNKLIGTIGFFKFITHGCLNQDSSFSGYLLIDSENRSGQAITYLYKTILETMTHLGFANLYTEISKYNKPSLALSKLNGFTEYHGTYEDMLHYRSLRSNLPKIMNTFRISDYHGKDYDLSTFRILEELEDTQKKETRIRTTISEEEIIYKVQDNANLPYSLKLDLFQIEIVEIDGHHILQVKFLSDEVKKVRVKLGKFRFSTLTKENSSIRLKKDNKSRVQAVVVTTNGNIDVQLERTDIDVSPDNVPLSQTFQGYDLSVSSEGNLIFSKQGRKIFEDSFLLFSRPSEAHILVKEEKDKIIITLLYKGASIQKNIAIVSNEKVICSYDFNRKAQRLFPNLIKQGFKIHCQEYLIKDGENYLPYKPGSYPVEHDDFVRAEDFKNKIFNYYVPDERKKVQYTPIGKASNQMQFRPLSLLEKDDLNNLTYQFSISHVCFEKDSLGLKYNLHEDPIYKMTTNDLLKQIYDIRIEEEHNYGLKRSIANRKKYSTNNLILSCNQIVIPDRNFLADSDLHSISFDYKVQGEIEQVRSIGRMTYENKSYVLENRQSLLVYDIKQDRYLRFEAEDGIFYSYKENNKLKIRCIFTTKSSHTSNVSITEYRKSEKNEYNL</sequence>
<reference evidence="2 3" key="1">
    <citation type="submission" date="2019-04" db="EMBL/GenBank/DDBJ databases">
        <title>Genome sequencing of Streptococcus rubneri DSM 26920(T).</title>
        <authorList>
            <person name="Kook J.-K."/>
            <person name="Park S.-N."/>
            <person name="Lim Y.K."/>
        </authorList>
    </citation>
    <scope>NUCLEOTIDE SEQUENCE [LARGE SCALE GENOMIC DNA]</scope>
    <source>
        <strain evidence="2 3">DSM 26920</strain>
    </source>
</reference>